<accession>A0A2J6WPG7</accession>
<keyword evidence="4" id="KW-0175">Coiled coil</keyword>
<name>A0A2J6WPG7_9BACT</name>
<dbReference type="InterPro" id="IPR007809">
    <property type="entry name" value="FlgN-like"/>
</dbReference>
<reference evidence="5 6" key="1">
    <citation type="submission" date="2018-01" db="EMBL/GenBank/DDBJ databases">
        <title>Metagenomic assembled genomes from two thermal pools in the Uzon Caldera, Kamchatka, Russia.</title>
        <authorList>
            <person name="Wilkins L."/>
            <person name="Ettinger C."/>
        </authorList>
    </citation>
    <scope>NUCLEOTIDE SEQUENCE [LARGE SCALE GENOMIC DNA]</scope>
    <source>
        <strain evidence="5">ZAV-04</strain>
    </source>
</reference>
<evidence type="ECO:0000256" key="2">
    <source>
        <dbReference type="ARBA" id="ARBA00007703"/>
    </source>
</evidence>
<dbReference type="Pfam" id="PF05130">
    <property type="entry name" value="FlgN"/>
    <property type="match status" value="1"/>
</dbReference>
<dbReference type="Gene3D" id="1.20.58.300">
    <property type="entry name" value="FlgN-like"/>
    <property type="match status" value="1"/>
</dbReference>
<dbReference type="Proteomes" id="UP000242288">
    <property type="component" value="Unassembled WGS sequence"/>
</dbReference>
<keyword evidence="3" id="KW-1005">Bacterial flagellum biogenesis</keyword>
<dbReference type="InterPro" id="IPR036679">
    <property type="entry name" value="FlgN-like_sf"/>
</dbReference>
<evidence type="ECO:0000313" key="5">
    <source>
        <dbReference type="EMBL" id="PMP72287.1"/>
    </source>
</evidence>
<dbReference type="AlphaFoldDB" id="A0A2J6WPG7"/>
<protein>
    <recommendedName>
        <fullName evidence="7">FlgN protein</fullName>
    </recommendedName>
</protein>
<dbReference type="EMBL" id="PNIO01000011">
    <property type="protein sequence ID" value="PMP72287.1"/>
    <property type="molecule type" value="Genomic_DNA"/>
</dbReference>
<evidence type="ECO:0008006" key="7">
    <source>
        <dbReference type="Google" id="ProtNLM"/>
    </source>
</evidence>
<evidence type="ECO:0000313" key="6">
    <source>
        <dbReference type="Proteomes" id="UP000242288"/>
    </source>
</evidence>
<dbReference type="GO" id="GO:0044780">
    <property type="term" value="P:bacterial-type flagellum assembly"/>
    <property type="evidence" value="ECO:0007669"/>
    <property type="project" value="InterPro"/>
</dbReference>
<evidence type="ECO:0000256" key="1">
    <source>
        <dbReference type="ARBA" id="ARBA00002397"/>
    </source>
</evidence>
<feature type="coiled-coil region" evidence="4">
    <location>
        <begin position="2"/>
        <end position="29"/>
    </location>
</feature>
<comment type="caution">
    <text evidence="5">The sequence shown here is derived from an EMBL/GenBank/DDBJ whole genome shotgun (WGS) entry which is preliminary data.</text>
</comment>
<organism evidence="5 6">
    <name type="scientific">Thermodesulfovibrio aggregans</name>
    <dbReference type="NCBI Taxonomy" id="86166"/>
    <lineage>
        <taxon>Bacteria</taxon>
        <taxon>Pseudomonadati</taxon>
        <taxon>Nitrospirota</taxon>
        <taxon>Thermodesulfovibrionia</taxon>
        <taxon>Thermodesulfovibrionales</taxon>
        <taxon>Thermodesulfovibrionaceae</taxon>
        <taxon>Thermodesulfovibrio</taxon>
    </lineage>
</organism>
<comment type="similarity">
    <text evidence="2">Belongs to the FlgN family.</text>
</comment>
<evidence type="ECO:0000256" key="3">
    <source>
        <dbReference type="ARBA" id="ARBA00022795"/>
    </source>
</evidence>
<sequence>MISLYEELLKILEEEKTLLEALYKIVSEERDAIVALKGDELEKIMRDKETVIMKLSLWEQERLKLLKKHDLSDKSLSEIISQIESTQDAQRLKQIYSAMKTLLGATSEIQKVNEQLIDRSIIHINTAIKFLESFGIAPKQSLSREA</sequence>
<gene>
    <name evidence="5" type="ORF">C0186_01760</name>
</gene>
<dbReference type="SUPFAM" id="SSF140566">
    <property type="entry name" value="FlgN-like"/>
    <property type="match status" value="1"/>
</dbReference>
<proteinExistence type="inferred from homology"/>
<evidence type="ECO:0000256" key="4">
    <source>
        <dbReference type="SAM" id="Coils"/>
    </source>
</evidence>
<comment type="function">
    <text evidence="1">Required for the efficient initiation of filament assembly.</text>
</comment>